<dbReference type="Proteomes" id="UP000001555">
    <property type="component" value="Unassembled WGS sequence"/>
</dbReference>
<dbReference type="EMBL" id="DS917967">
    <property type="protein sequence ID" value="EEC17099.1"/>
    <property type="molecule type" value="Genomic_DNA"/>
</dbReference>
<keyword evidence="9" id="KW-0804">Transcription</keyword>
<sequence length="142" mass="16803">MFMLWCGVHSKEAVRRRPCVPDLQPDHVGGYVFRTVFGVNKRPIGRRTVRPCTALPGGRCFECRFCPKTFMYKHHLMDHNRTHTGERPFKCHLCTMSFARKFTLVEHTRRHTGERPHKCDFCPLRFRSRSSLTQHMKRCRNG</sequence>
<feature type="domain" description="C2H2-type" evidence="12">
    <location>
        <begin position="61"/>
        <end position="88"/>
    </location>
</feature>
<dbReference type="GO" id="GO:0006357">
    <property type="term" value="P:regulation of transcription by RNA polymerase II"/>
    <property type="evidence" value="ECO:0000318"/>
    <property type="project" value="GO_Central"/>
</dbReference>
<reference evidence="13 15" key="1">
    <citation type="submission" date="2008-03" db="EMBL/GenBank/DDBJ databases">
        <title>Annotation of Ixodes scapularis.</title>
        <authorList>
            <consortium name="Ixodes scapularis Genome Project Consortium"/>
            <person name="Caler E."/>
            <person name="Hannick L.I."/>
            <person name="Bidwell S."/>
            <person name="Joardar V."/>
            <person name="Thiagarajan M."/>
            <person name="Amedeo P."/>
            <person name="Galinsky K.J."/>
            <person name="Schobel S."/>
            <person name="Inman J."/>
            <person name="Hostetler J."/>
            <person name="Miller J."/>
            <person name="Hammond M."/>
            <person name="Megy K."/>
            <person name="Lawson D."/>
            <person name="Kodira C."/>
            <person name="Sutton G."/>
            <person name="Meyer J."/>
            <person name="Hill C.A."/>
            <person name="Birren B."/>
            <person name="Nene V."/>
            <person name="Collins F."/>
            <person name="Alarcon-Chaidez F."/>
            <person name="Wikel S."/>
            <person name="Strausberg R."/>
        </authorList>
    </citation>
    <scope>NUCLEOTIDE SEQUENCE [LARGE SCALE GENOMIC DNA]</scope>
    <source>
        <strain evidence="15">Wikel</strain>
        <strain evidence="13">Wikel colony</strain>
    </source>
</reference>
<dbReference type="Gene3D" id="3.30.160.60">
    <property type="entry name" value="Classic Zinc Finger"/>
    <property type="match status" value="3"/>
</dbReference>
<feature type="domain" description="C2H2-type" evidence="12">
    <location>
        <begin position="117"/>
        <end position="142"/>
    </location>
</feature>
<evidence type="ECO:0000256" key="2">
    <source>
        <dbReference type="ARBA" id="ARBA00006991"/>
    </source>
</evidence>
<name>B7QE27_IXOSC</name>
<dbReference type="VEuPathDB" id="VectorBase:ISCP_001039"/>
<dbReference type="FunFam" id="3.30.160.60:FF:001498">
    <property type="entry name" value="Zinc finger protein 404"/>
    <property type="match status" value="1"/>
</dbReference>
<dbReference type="PANTHER" id="PTHR23235:SF120">
    <property type="entry name" value="KRUPPEL-LIKE FACTOR 15"/>
    <property type="match status" value="1"/>
</dbReference>
<evidence type="ECO:0000313" key="14">
    <source>
        <dbReference type="EnsemblMetazoa" id="ISCW013266-PA"/>
    </source>
</evidence>
<gene>
    <name evidence="14" type="primary">8039864</name>
    <name evidence="13" type="ORF">IscW_ISCW013266</name>
</gene>
<dbReference type="InterPro" id="IPR036236">
    <property type="entry name" value="Znf_C2H2_sf"/>
</dbReference>
<accession>B7QE27</accession>
<dbReference type="GO" id="GO:0003700">
    <property type="term" value="F:DNA-binding transcription factor activity"/>
    <property type="evidence" value="ECO:0000318"/>
    <property type="project" value="GO_Central"/>
</dbReference>
<dbReference type="PaxDb" id="6945-B7QE27"/>
<feature type="domain" description="C2H2-type" evidence="12">
    <location>
        <begin position="89"/>
        <end position="116"/>
    </location>
</feature>
<dbReference type="GO" id="GO:0000978">
    <property type="term" value="F:RNA polymerase II cis-regulatory region sequence-specific DNA binding"/>
    <property type="evidence" value="ECO:0000318"/>
    <property type="project" value="GO_Central"/>
</dbReference>
<evidence type="ECO:0000259" key="12">
    <source>
        <dbReference type="PROSITE" id="PS50157"/>
    </source>
</evidence>
<evidence type="ECO:0000256" key="3">
    <source>
        <dbReference type="ARBA" id="ARBA00022723"/>
    </source>
</evidence>
<dbReference type="PROSITE" id="PS00028">
    <property type="entry name" value="ZINC_FINGER_C2H2_1"/>
    <property type="match status" value="2"/>
</dbReference>
<comment type="similarity">
    <text evidence="2">Belongs to the krueppel C2H2-type zinc-finger protein family.</text>
</comment>
<dbReference type="VEuPathDB" id="VectorBase:ISCI013266"/>
<dbReference type="SMART" id="SM00355">
    <property type="entry name" value="ZnF_C2H2"/>
    <property type="match status" value="3"/>
</dbReference>
<reference evidence="14" key="2">
    <citation type="submission" date="2020-05" db="UniProtKB">
        <authorList>
            <consortium name="EnsemblMetazoa"/>
        </authorList>
    </citation>
    <scope>IDENTIFICATION</scope>
    <source>
        <strain evidence="14">wikel</strain>
    </source>
</reference>
<dbReference type="FunFam" id="3.30.160.60:FF:000624">
    <property type="entry name" value="zinc finger protein 697"/>
    <property type="match status" value="1"/>
</dbReference>
<dbReference type="SUPFAM" id="SSF57667">
    <property type="entry name" value="beta-beta-alpha zinc fingers"/>
    <property type="match status" value="2"/>
</dbReference>
<keyword evidence="6" id="KW-0862">Zinc</keyword>
<dbReference type="VEuPathDB" id="VectorBase:ISCW013266"/>
<dbReference type="PROSITE" id="PS50157">
    <property type="entry name" value="ZINC_FINGER_C2H2_2"/>
    <property type="match status" value="3"/>
</dbReference>
<dbReference type="Pfam" id="PF00096">
    <property type="entry name" value="zf-C2H2"/>
    <property type="match status" value="3"/>
</dbReference>
<evidence type="ECO:0000256" key="4">
    <source>
        <dbReference type="ARBA" id="ARBA00022737"/>
    </source>
</evidence>
<evidence type="ECO:0000256" key="10">
    <source>
        <dbReference type="ARBA" id="ARBA00023242"/>
    </source>
</evidence>
<dbReference type="AlphaFoldDB" id="B7QE27"/>
<dbReference type="OrthoDB" id="6429687at2759"/>
<evidence type="ECO:0000256" key="6">
    <source>
        <dbReference type="ARBA" id="ARBA00022833"/>
    </source>
</evidence>
<evidence type="ECO:0000256" key="11">
    <source>
        <dbReference type="PROSITE-ProRule" id="PRU00042"/>
    </source>
</evidence>
<keyword evidence="15" id="KW-1185">Reference proteome</keyword>
<keyword evidence="8" id="KW-0238">DNA-binding</keyword>
<dbReference type="PANTHER" id="PTHR23235">
    <property type="entry name" value="KRUEPPEL-LIKE TRANSCRIPTION FACTOR"/>
    <property type="match status" value="1"/>
</dbReference>
<keyword evidence="5 11" id="KW-0863">Zinc-finger</keyword>
<proteinExistence type="inferred from homology"/>
<evidence type="ECO:0000313" key="13">
    <source>
        <dbReference type="EMBL" id="EEC17099.1"/>
    </source>
</evidence>
<keyword evidence="7" id="KW-0805">Transcription regulation</keyword>
<evidence type="ECO:0000313" key="15">
    <source>
        <dbReference type="Proteomes" id="UP000001555"/>
    </source>
</evidence>
<dbReference type="EnsemblMetazoa" id="ISCW013266-RA">
    <property type="protein sequence ID" value="ISCW013266-PA"/>
    <property type="gene ID" value="ISCW013266"/>
</dbReference>
<dbReference type="InterPro" id="IPR013087">
    <property type="entry name" value="Znf_C2H2_type"/>
</dbReference>
<dbReference type="InParanoid" id="B7QE27"/>
<organism>
    <name type="scientific">Ixodes scapularis</name>
    <name type="common">Black-legged tick</name>
    <name type="synonym">Deer tick</name>
    <dbReference type="NCBI Taxonomy" id="6945"/>
    <lineage>
        <taxon>Eukaryota</taxon>
        <taxon>Metazoa</taxon>
        <taxon>Ecdysozoa</taxon>
        <taxon>Arthropoda</taxon>
        <taxon>Chelicerata</taxon>
        <taxon>Arachnida</taxon>
        <taxon>Acari</taxon>
        <taxon>Parasitiformes</taxon>
        <taxon>Ixodida</taxon>
        <taxon>Ixodoidea</taxon>
        <taxon>Ixodidae</taxon>
        <taxon>Ixodinae</taxon>
        <taxon>Ixodes</taxon>
    </lineage>
</organism>
<dbReference type="STRING" id="6945.B7QE27"/>
<keyword evidence="3" id="KW-0479">Metal-binding</keyword>
<protein>
    <submittedName>
        <fullName evidence="13 14">Zinc finger protein, putative</fullName>
    </submittedName>
</protein>
<dbReference type="EMBL" id="ABJB010262126">
    <property type="status" value="NOT_ANNOTATED_CDS"/>
    <property type="molecule type" value="Genomic_DNA"/>
</dbReference>
<keyword evidence="4" id="KW-0677">Repeat</keyword>
<evidence type="ECO:0000256" key="5">
    <source>
        <dbReference type="ARBA" id="ARBA00022771"/>
    </source>
</evidence>
<evidence type="ECO:0000256" key="1">
    <source>
        <dbReference type="ARBA" id="ARBA00004123"/>
    </source>
</evidence>
<dbReference type="HOGENOM" id="CLU_1817934_0_0_1"/>
<keyword evidence="10" id="KW-0539">Nucleus</keyword>
<comment type="subcellular location">
    <subcellularLocation>
        <location evidence="1">Nucleus</location>
    </subcellularLocation>
</comment>
<dbReference type="FunFam" id="3.30.160.60:FF:001156">
    <property type="entry name" value="Zinc finger protein 407"/>
    <property type="match status" value="1"/>
</dbReference>
<dbReference type="GO" id="GO:0005634">
    <property type="term" value="C:nucleus"/>
    <property type="evidence" value="ECO:0007669"/>
    <property type="project" value="UniProtKB-SubCell"/>
</dbReference>
<evidence type="ECO:0000256" key="8">
    <source>
        <dbReference type="ARBA" id="ARBA00023125"/>
    </source>
</evidence>
<dbReference type="GO" id="GO:0008270">
    <property type="term" value="F:zinc ion binding"/>
    <property type="evidence" value="ECO:0007669"/>
    <property type="project" value="UniProtKB-KW"/>
</dbReference>
<evidence type="ECO:0000256" key="9">
    <source>
        <dbReference type="ARBA" id="ARBA00023163"/>
    </source>
</evidence>
<evidence type="ECO:0000256" key="7">
    <source>
        <dbReference type="ARBA" id="ARBA00023015"/>
    </source>
</evidence>